<sequence length="96" mass="10610">MPRALNRQDRTAEALDEADFRASIADIFQRDERRKAMIAQVVVSRDRRDAENDNGSTTGTVASFYELCLRTEGPDGVLKFYNGPVAVGATQMQTGV</sequence>
<dbReference type="OrthoDB" id="10486570at2759"/>
<gene>
    <name evidence="1" type="ORF">PHYPSEUDO_000612</name>
</gene>
<organism evidence="1 2">
    <name type="scientific">Phytophthora pseudosyringae</name>
    <dbReference type="NCBI Taxonomy" id="221518"/>
    <lineage>
        <taxon>Eukaryota</taxon>
        <taxon>Sar</taxon>
        <taxon>Stramenopiles</taxon>
        <taxon>Oomycota</taxon>
        <taxon>Peronosporomycetes</taxon>
        <taxon>Peronosporales</taxon>
        <taxon>Peronosporaceae</taxon>
        <taxon>Phytophthora</taxon>
    </lineage>
</organism>
<reference evidence="1" key="1">
    <citation type="submission" date="2021-02" db="EMBL/GenBank/DDBJ databases">
        <authorList>
            <person name="Palmer J.M."/>
        </authorList>
    </citation>
    <scope>NUCLEOTIDE SEQUENCE</scope>
    <source>
        <strain evidence="1">SCRP734</strain>
    </source>
</reference>
<evidence type="ECO:0000313" key="1">
    <source>
        <dbReference type="EMBL" id="KAG7375567.1"/>
    </source>
</evidence>
<dbReference type="Proteomes" id="UP000694044">
    <property type="component" value="Unassembled WGS sequence"/>
</dbReference>
<dbReference type="EMBL" id="JAGDFM010001068">
    <property type="protein sequence ID" value="KAG7375567.1"/>
    <property type="molecule type" value="Genomic_DNA"/>
</dbReference>
<proteinExistence type="predicted"/>
<accession>A0A8T1V2Q7</accession>
<evidence type="ECO:0000313" key="2">
    <source>
        <dbReference type="Proteomes" id="UP000694044"/>
    </source>
</evidence>
<dbReference type="AlphaFoldDB" id="A0A8T1V2Q7"/>
<protein>
    <submittedName>
        <fullName evidence="1">Uncharacterized protein</fullName>
    </submittedName>
</protein>
<keyword evidence="2" id="KW-1185">Reference proteome</keyword>
<name>A0A8T1V2Q7_9STRA</name>
<comment type="caution">
    <text evidence="1">The sequence shown here is derived from an EMBL/GenBank/DDBJ whole genome shotgun (WGS) entry which is preliminary data.</text>
</comment>